<evidence type="ECO:0000313" key="1">
    <source>
        <dbReference type="EMBL" id="MBP3966958.1"/>
    </source>
</evidence>
<proteinExistence type="predicted"/>
<name>A0ABS5CM61_9BACL</name>
<organism evidence="1 2">
    <name type="scientific">Paenibacillus lignilyticus</name>
    <dbReference type="NCBI Taxonomy" id="1172615"/>
    <lineage>
        <taxon>Bacteria</taxon>
        <taxon>Bacillati</taxon>
        <taxon>Bacillota</taxon>
        <taxon>Bacilli</taxon>
        <taxon>Bacillales</taxon>
        <taxon>Paenibacillaceae</taxon>
        <taxon>Paenibacillus</taxon>
    </lineage>
</organism>
<dbReference type="EMBL" id="JAGKSP010000027">
    <property type="protein sequence ID" value="MBP3966958.1"/>
    <property type="molecule type" value="Genomic_DNA"/>
</dbReference>
<dbReference type="SUPFAM" id="SSF53649">
    <property type="entry name" value="Alkaline phosphatase-like"/>
    <property type="match status" value="1"/>
</dbReference>
<sequence>MGVIKRVVIIGWDGAGNFVQAASTPHLDRLISRGAVSFDAQTASPTISAECWGALMHGVNPDKHGLTNSKAEKQLFPGDSPYPSIFRIAREADPSVKLASFSAWQPINYGIIEPNIGVHKVSMPDREIALATADYISNHSDFKLLYVHLDLPDIAGHKHGYNTPEQLRSIEETDTNTGVILDALEQANALNDSLVIVVSDHGGGGEVDTDHGSDHPLDKTIFWAAAGPGIAPGTTITEPIVITDTAAVVAHALGLAAPESWEAKLPQHLFGTAKVE</sequence>
<evidence type="ECO:0000313" key="2">
    <source>
        <dbReference type="Proteomes" id="UP000673394"/>
    </source>
</evidence>
<comment type="caution">
    <text evidence="1">The sequence shown here is derived from an EMBL/GenBank/DDBJ whole genome shotgun (WGS) entry which is preliminary data.</text>
</comment>
<accession>A0ABS5CM61</accession>
<reference evidence="1 2" key="1">
    <citation type="submission" date="2021-04" db="EMBL/GenBank/DDBJ databases">
        <title>Paenibacillus sp. DLE-14 whole genome sequence.</title>
        <authorList>
            <person name="Ham Y.J."/>
        </authorList>
    </citation>
    <scope>NUCLEOTIDE SEQUENCE [LARGE SCALE GENOMIC DNA]</scope>
    <source>
        <strain evidence="1 2">DLE-14</strain>
    </source>
</reference>
<dbReference type="Gene3D" id="3.40.720.10">
    <property type="entry name" value="Alkaline Phosphatase, subunit A"/>
    <property type="match status" value="2"/>
</dbReference>
<dbReference type="InterPro" id="IPR017850">
    <property type="entry name" value="Alkaline_phosphatase_core_sf"/>
</dbReference>
<protein>
    <submittedName>
        <fullName evidence="1">Alkaline phosphatase family protein</fullName>
    </submittedName>
</protein>
<keyword evidence="2" id="KW-1185">Reference proteome</keyword>
<dbReference type="Proteomes" id="UP000673394">
    <property type="component" value="Unassembled WGS sequence"/>
</dbReference>
<dbReference type="PANTHER" id="PTHR10151:SF120">
    <property type="entry name" value="BIS(5'-ADENOSYL)-TRIPHOSPHATASE"/>
    <property type="match status" value="1"/>
</dbReference>
<dbReference type="RefSeq" id="WP_210664130.1">
    <property type="nucleotide sequence ID" value="NZ_JAGKSP010000027.1"/>
</dbReference>
<dbReference type="PANTHER" id="PTHR10151">
    <property type="entry name" value="ECTONUCLEOTIDE PYROPHOSPHATASE/PHOSPHODIESTERASE"/>
    <property type="match status" value="1"/>
</dbReference>
<dbReference type="InterPro" id="IPR002591">
    <property type="entry name" value="Phosphodiest/P_Trfase"/>
</dbReference>
<gene>
    <name evidence="1" type="ORF">I8J30_30185</name>
</gene>
<dbReference type="Pfam" id="PF01663">
    <property type="entry name" value="Phosphodiest"/>
    <property type="match status" value="1"/>
</dbReference>